<protein>
    <submittedName>
        <fullName evidence="2">Uncharacterized protein</fullName>
    </submittedName>
</protein>
<dbReference type="OrthoDB" id="7770673at2"/>
<accession>A0A1U7DF79</accession>
<proteinExistence type="predicted"/>
<dbReference type="STRING" id="1267768.BV394_02020"/>
<feature type="region of interest" description="Disordered" evidence="1">
    <location>
        <begin position="1"/>
        <end position="25"/>
    </location>
</feature>
<evidence type="ECO:0000313" key="2">
    <source>
        <dbReference type="EMBL" id="APX88657.1"/>
    </source>
</evidence>
<dbReference type="AlphaFoldDB" id="A0A1U7DF79"/>
<keyword evidence="3" id="KW-1185">Reference proteome</keyword>
<dbReference type="RefSeq" id="WP_076978681.1">
    <property type="nucleotide sequence ID" value="NZ_CP019124.1"/>
</dbReference>
<organism evidence="2 3">
    <name type="scientific">Brevirhabdus pacifica</name>
    <dbReference type="NCBI Taxonomy" id="1267768"/>
    <lineage>
        <taxon>Bacteria</taxon>
        <taxon>Pseudomonadati</taxon>
        <taxon>Pseudomonadota</taxon>
        <taxon>Alphaproteobacteria</taxon>
        <taxon>Rhodobacterales</taxon>
        <taxon>Paracoccaceae</taxon>
        <taxon>Brevirhabdus</taxon>
    </lineage>
</organism>
<gene>
    <name evidence="2" type="ORF">BV394_02020</name>
</gene>
<name>A0A1U7DF79_9RHOB</name>
<sequence>MGKIKAKKRAPYTPPTTWDAGPDTAAQRAGRIIEDVTETDPETGKRVNPNGIKRARRIDLIEHYRIIGVITQAEFTALMALRMAYEKTQRGPPAIQELQVDTSSKPDHAVAILMDRLSRYSQMMAHVRPEHRRVITCVVLDNQTVMRIGFKGRRYQAGMDLFKAAAVAFEASVNRHSAP</sequence>
<evidence type="ECO:0000256" key="1">
    <source>
        <dbReference type="SAM" id="MobiDB-lite"/>
    </source>
</evidence>
<evidence type="ECO:0000313" key="3">
    <source>
        <dbReference type="Proteomes" id="UP000187266"/>
    </source>
</evidence>
<feature type="compositionally biased region" description="Basic residues" evidence="1">
    <location>
        <begin position="1"/>
        <end position="10"/>
    </location>
</feature>
<accession>A0A2M9DGM7</accession>
<dbReference type="Proteomes" id="UP000187266">
    <property type="component" value="Chromosome"/>
</dbReference>
<dbReference type="EMBL" id="CP019124">
    <property type="protein sequence ID" value="APX88657.1"/>
    <property type="molecule type" value="Genomic_DNA"/>
</dbReference>
<reference evidence="2 3" key="1">
    <citation type="submission" date="2017-01" db="EMBL/GenBank/DDBJ databases">
        <title>Genomic analysis of Xuhuaishuia manganoxidans DY6-4.</title>
        <authorList>
            <person name="Wang X."/>
        </authorList>
    </citation>
    <scope>NUCLEOTIDE SEQUENCE [LARGE SCALE GENOMIC DNA]</scope>
    <source>
        <strain evidence="2 3">DY6-4</strain>
    </source>
</reference>